<dbReference type="PROSITE" id="PS50893">
    <property type="entry name" value="ABC_TRANSPORTER_2"/>
    <property type="match status" value="1"/>
</dbReference>
<dbReference type="InterPro" id="IPR003439">
    <property type="entry name" value="ABC_transporter-like_ATP-bd"/>
</dbReference>
<dbReference type="SUPFAM" id="SSF52540">
    <property type="entry name" value="P-loop containing nucleoside triphosphate hydrolases"/>
    <property type="match status" value="1"/>
</dbReference>
<keyword evidence="2" id="KW-0813">Transport</keyword>
<protein>
    <submittedName>
        <fullName evidence="13">ABC transporter ATP-binding protein/permease</fullName>
    </submittedName>
</protein>
<feature type="transmembrane region" description="Helical" evidence="10">
    <location>
        <begin position="348"/>
        <end position="369"/>
    </location>
</feature>
<keyword evidence="5 13" id="KW-0067">ATP-binding</keyword>
<feature type="transmembrane region" description="Helical" evidence="10">
    <location>
        <begin position="233"/>
        <end position="253"/>
    </location>
</feature>
<dbReference type="PANTHER" id="PTHR11384">
    <property type="entry name" value="ATP-BINDING CASSETTE, SUB-FAMILY D MEMBER"/>
    <property type="match status" value="1"/>
</dbReference>
<feature type="region of interest" description="Disordered" evidence="9">
    <location>
        <begin position="1"/>
        <end position="24"/>
    </location>
</feature>
<keyword evidence="7 10" id="KW-0472">Membrane</keyword>
<keyword evidence="4" id="KW-0547">Nucleotide-binding</keyword>
<feature type="domain" description="ABC transmembrane type-1" evidence="12">
    <location>
        <begin position="97"/>
        <end position="377"/>
    </location>
</feature>
<comment type="function">
    <text evidence="8">Involved in beta-(1--&gt;2)glucan export. Transmembrane domains (TMD) form a pore in the inner membrane and the ATP-binding domain (NBD) is responsible for energy generation.</text>
</comment>
<evidence type="ECO:0000313" key="13">
    <source>
        <dbReference type="EMBL" id="QWG24719.1"/>
    </source>
</evidence>
<dbReference type="Gene3D" id="3.40.50.300">
    <property type="entry name" value="P-loop containing nucleotide triphosphate hydrolases"/>
    <property type="match status" value="1"/>
</dbReference>
<evidence type="ECO:0000256" key="5">
    <source>
        <dbReference type="ARBA" id="ARBA00022840"/>
    </source>
</evidence>
<dbReference type="Pfam" id="PF06472">
    <property type="entry name" value="ABC_membrane_2"/>
    <property type="match status" value="1"/>
</dbReference>
<evidence type="ECO:0000256" key="2">
    <source>
        <dbReference type="ARBA" id="ARBA00022448"/>
    </source>
</evidence>
<dbReference type="GO" id="GO:0005886">
    <property type="term" value="C:plasma membrane"/>
    <property type="evidence" value="ECO:0007669"/>
    <property type="project" value="UniProtKB-SubCell"/>
</dbReference>
<evidence type="ECO:0000256" key="8">
    <source>
        <dbReference type="ARBA" id="ARBA00024722"/>
    </source>
</evidence>
<dbReference type="SUPFAM" id="SSF90123">
    <property type="entry name" value="ABC transporter transmembrane region"/>
    <property type="match status" value="1"/>
</dbReference>
<dbReference type="InterPro" id="IPR003593">
    <property type="entry name" value="AAA+_ATPase"/>
</dbReference>
<feature type="transmembrane region" description="Helical" evidence="10">
    <location>
        <begin position="318"/>
        <end position="342"/>
    </location>
</feature>
<dbReference type="GO" id="GO:0005524">
    <property type="term" value="F:ATP binding"/>
    <property type="evidence" value="ECO:0007669"/>
    <property type="project" value="UniProtKB-KW"/>
</dbReference>
<evidence type="ECO:0000313" key="14">
    <source>
        <dbReference type="Proteomes" id="UP000676951"/>
    </source>
</evidence>
<evidence type="ECO:0000256" key="4">
    <source>
        <dbReference type="ARBA" id="ARBA00022741"/>
    </source>
</evidence>
<dbReference type="RefSeq" id="WP_215605462.1">
    <property type="nucleotide sequence ID" value="NZ_CP076136.1"/>
</dbReference>
<comment type="subcellular location">
    <subcellularLocation>
        <location evidence="1">Cell membrane</location>
        <topology evidence="1">Multi-pass membrane protein</topology>
    </subcellularLocation>
</comment>
<dbReference type="PROSITE" id="PS50929">
    <property type="entry name" value="ABC_TM1F"/>
    <property type="match status" value="1"/>
</dbReference>
<evidence type="ECO:0000256" key="7">
    <source>
        <dbReference type="ARBA" id="ARBA00023136"/>
    </source>
</evidence>
<name>A0A975RYR7_9BRAD</name>
<dbReference type="Proteomes" id="UP000676951">
    <property type="component" value="Chromosome"/>
</dbReference>
<evidence type="ECO:0000256" key="3">
    <source>
        <dbReference type="ARBA" id="ARBA00022692"/>
    </source>
</evidence>
<dbReference type="InterPro" id="IPR036640">
    <property type="entry name" value="ABC1_TM_sf"/>
</dbReference>
<keyword evidence="6 10" id="KW-1133">Transmembrane helix</keyword>
<keyword evidence="3 10" id="KW-0812">Transmembrane</keyword>
<evidence type="ECO:0000259" key="11">
    <source>
        <dbReference type="PROSITE" id="PS50893"/>
    </source>
</evidence>
<proteinExistence type="predicted"/>
<sequence>MKTDASSTLPPVAPPPPPEVPQTAQPAIPLIPATAARPSLADEFVTAAPTQGFNLARDLALFAHVRAEGGRRVVAIFVASTVVTIANMFGQVELNDWNGRFFDAVGRKDLSGFVHDLWTFLIIIAVLLALTVANTFLQERLKFRLREWITRHLLVEWLKPLRVYQLSFAGEYGHNPDQRIQEDTRLLGDYSADLGCGIVYSLLQIIAFVGVLWALSAQVTFQVAGFDIAIPGYMVWCALAYASIGSALTWLVGRPLIALNGERYAREAEFRFALVRVNESGESIALHGGEKDEQRHLEAALAAVVDTMRRISSSLAHLTWITSGTGWLSLVVPILVAAPAYFGGSLTLGGLIMVAGAFTQVQGAMRWFVDNFSRLADWRAAVHRVARFREALDNLPAIEEGAEEIKRALHPDGHLAFEGVRILLPDGHIIIDDATVSITPGERVLIVGDTGRGKSTLFRAVAGLWPWGSGTILTPPPGTMAFLPQRPYLPLGTLRNALSYPSPADAFPEADVRKALERCDLGSLIAKLDQTERWDQELSLGEQERLAFARLLLHKPGWVFLDEATAALDEDSQRRVMRLFDDELKQTTVMSIGHRPDLAVYHTRTLQLVHGLDGDRLKLKPPPVPPPPRRWLQRLDDWLMTIR</sequence>
<dbReference type="SMART" id="SM00382">
    <property type="entry name" value="AAA"/>
    <property type="match status" value="1"/>
</dbReference>
<dbReference type="CDD" id="cd03223">
    <property type="entry name" value="ABCD_peroxisomal_ALDP"/>
    <property type="match status" value="1"/>
</dbReference>
<feature type="domain" description="ABC transporter" evidence="11">
    <location>
        <begin position="415"/>
        <end position="636"/>
    </location>
</feature>
<evidence type="ECO:0000256" key="10">
    <source>
        <dbReference type="SAM" id="Phobius"/>
    </source>
</evidence>
<dbReference type="EMBL" id="CP076136">
    <property type="protein sequence ID" value="QWG24719.1"/>
    <property type="molecule type" value="Genomic_DNA"/>
</dbReference>
<feature type="transmembrane region" description="Helical" evidence="10">
    <location>
        <begin position="117"/>
        <end position="137"/>
    </location>
</feature>
<dbReference type="AlphaFoldDB" id="A0A975RYR7"/>
<gene>
    <name evidence="13" type="ORF">KMZ93_07460</name>
</gene>
<dbReference type="GO" id="GO:0140359">
    <property type="term" value="F:ABC-type transporter activity"/>
    <property type="evidence" value="ECO:0007669"/>
    <property type="project" value="InterPro"/>
</dbReference>
<evidence type="ECO:0000256" key="9">
    <source>
        <dbReference type="SAM" id="MobiDB-lite"/>
    </source>
</evidence>
<evidence type="ECO:0000256" key="1">
    <source>
        <dbReference type="ARBA" id="ARBA00004651"/>
    </source>
</evidence>
<organism evidence="13 14">
    <name type="scientific">Bradyrhizobium sediminis</name>
    <dbReference type="NCBI Taxonomy" id="2840469"/>
    <lineage>
        <taxon>Bacteria</taxon>
        <taxon>Pseudomonadati</taxon>
        <taxon>Pseudomonadota</taxon>
        <taxon>Alphaproteobacteria</taxon>
        <taxon>Hyphomicrobiales</taxon>
        <taxon>Nitrobacteraceae</taxon>
        <taxon>Bradyrhizobium</taxon>
    </lineage>
</organism>
<feature type="compositionally biased region" description="Pro residues" evidence="9">
    <location>
        <begin position="11"/>
        <end position="20"/>
    </location>
</feature>
<dbReference type="InterPro" id="IPR011527">
    <property type="entry name" value="ABC1_TM_dom"/>
</dbReference>
<dbReference type="InterPro" id="IPR027417">
    <property type="entry name" value="P-loop_NTPase"/>
</dbReference>
<dbReference type="GO" id="GO:0016887">
    <property type="term" value="F:ATP hydrolysis activity"/>
    <property type="evidence" value="ECO:0007669"/>
    <property type="project" value="InterPro"/>
</dbReference>
<dbReference type="InterPro" id="IPR050835">
    <property type="entry name" value="ABC_transporter_sub-D"/>
</dbReference>
<accession>A0A975RYR7</accession>
<evidence type="ECO:0000259" key="12">
    <source>
        <dbReference type="PROSITE" id="PS50929"/>
    </source>
</evidence>
<reference evidence="13 14" key="1">
    <citation type="submission" date="2021-06" db="EMBL/GenBank/DDBJ databases">
        <title>Bradyrhizobium sp. S2-11-4 Genome sequencing.</title>
        <authorList>
            <person name="Jin L."/>
        </authorList>
    </citation>
    <scope>NUCLEOTIDE SEQUENCE [LARGE SCALE GENOMIC DNA]</scope>
    <source>
        <strain evidence="13 14">S2-11-4</strain>
    </source>
</reference>
<dbReference type="Gene3D" id="1.20.1560.10">
    <property type="entry name" value="ABC transporter type 1, transmembrane domain"/>
    <property type="match status" value="1"/>
</dbReference>
<feature type="transmembrane region" description="Helical" evidence="10">
    <location>
        <begin position="73"/>
        <end position="92"/>
    </location>
</feature>
<keyword evidence="14" id="KW-1185">Reference proteome</keyword>
<dbReference type="PANTHER" id="PTHR11384:SF59">
    <property type="entry name" value="LYSOSOMAL COBALAMIN TRANSPORTER ABCD4"/>
    <property type="match status" value="1"/>
</dbReference>
<evidence type="ECO:0000256" key="6">
    <source>
        <dbReference type="ARBA" id="ARBA00022989"/>
    </source>
</evidence>
<feature type="transmembrane region" description="Helical" evidence="10">
    <location>
        <begin position="194"/>
        <end position="213"/>
    </location>
</feature>
<dbReference type="Pfam" id="PF00005">
    <property type="entry name" value="ABC_tran"/>
    <property type="match status" value="1"/>
</dbReference>